<reference evidence="2" key="1">
    <citation type="submission" date="2021-06" db="EMBL/GenBank/DDBJ databases">
        <authorList>
            <person name="Hodson N. C."/>
            <person name="Mongue J. A."/>
            <person name="Jaron S. K."/>
        </authorList>
    </citation>
    <scope>NUCLEOTIDE SEQUENCE</scope>
</reference>
<organism evidence="2 4">
    <name type="scientific">Allacma fusca</name>
    <dbReference type="NCBI Taxonomy" id="39272"/>
    <lineage>
        <taxon>Eukaryota</taxon>
        <taxon>Metazoa</taxon>
        <taxon>Ecdysozoa</taxon>
        <taxon>Arthropoda</taxon>
        <taxon>Hexapoda</taxon>
        <taxon>Collembola</taxon>
        <taxon>Symphypleona</taxon>
        <taxon>Sminthuridae</taxon>
        <taxon>Allacma</taxon>
    </lineage>
</organism>
<feature type="non-terminal residue" evidence="2">
    <location>
        <position position="1"/>
    </location>
</feature>
<feature type="region of interest" description="Disordered" evidence="1">
    <location>
        <begin position="1"/>
        <end position="34"/>
    </location>
</feature>
<gene>
    <name evidence="2" type="ORF">AFUS01_LOCUS11243</name>
    <name evidence="3" type="ORF">AFUS01_LOCUS11278</name>
</gene>
<protein>
    <submittedName>
        <fullName evidence="2">Uncharacterized protein</fullName>
    </submittedName>
</protein>
<name>A0A8J2P1J3_9HEXA</name>
<dbReference type="AlphaFoldDB" id="A0A8J2P1J3"/>
<evidence type="ECO:0000313" key="2">
    <source>
        <dbReference type="EMBL" id="CAG7722070.1"/>
    </source>
</evidence>
<proteinExistence type="predicted"/>
<keyword evidence="4" id="KW-1185">Reference proteome</keyword>
<evidence type="ECO:0000313" key="3">
    <source>
        <dbReference type="EMBL" id="CAG7722108.1"/>
    </source>
</evidence>
<evidence type="ECO:0000256" key="1">
    <source>
        <dbReference type="SAM" id="MobiDB-lite"/>
    </source>
</evidence>
<dbReference type="EMBL" id="CAJVCH010086187">
    <property type="protein sequence ID" value="CAG7722108.1"/>
    <property type="molecule type" value="Genomic_DNA"/>
</dbReference>
<sequence length="34" mass="3615">MAPELLEPEPMKSPSEEAEEAAQAQARGGTWSGE</sequence>
<dbReference type="Proteomes" id="UP000708208">
    <property type="component" value="Unassembled WGS sequence"/>
</dbReference>
<comment type="caution">
    <text evidence="2">The sequence shown here is derived from an EMBL/GenBank/DDBJ whole genome shotgun (WGS) entry which is preliminary data.</text>
</comment>
<evidence type="ECO:0000313" key="4">
    <source>
        <dbReference type="Proteomes" id="UP000708208"/>
    </source>
</evidence>
<accession>A0A8J2P1J3</accession>
<dbReference type="EMBL" id="CAJVCH010085793">
    <property type="protein sequence ID" value="CAG7722070.1"/>
    <property type="molecule type" value="Genomic_DNA"/>
</dbReference>